<dbReference type="Proteomes" id="UP001314205">
    <property type="component" value="Unassembled WGS sequence"/>
</dbReference>
<evidence type="ECO:0000313" key="1">
    <source>
        <dbReference type="EMBL" id="CAK1588237.1"/>
    </source>
</evidence>
<name>A0AAV1L1I3_9NEOP</name>
<organism evidence="1 2">
    <name type="scientific">Parnassius mnemosyne</name>
    <name type="common">clouded apollo</name>
    <dbReference type="NCBI Taxonomy" id="213953"/>
    <lineage>
        <taxon>Eukaryota</taxon>
        <taxon>Metazoa</taxon>
        <taxon>Ecdysozoa</taxon>
        <taxon>Arthropoda</taxon>
        <taxon>Hexapoda</taxon>
        <taxon>Insecta</taxon>
        <taxon>Pterygota</taxon>
        <taxon>Neoptera</taxon>
        <taxon>Endopterygota</taxon>
        <taxon>Lepidoptera</taxon>
        <taxon>Glossata</taxon>
        <taxon>Ditrysia</taxon>
        <taxon>Papilionoidea</taxon>
        <taxon>Papilionidae</taxon>
        <taxon>Parnassiinae</taxon>
        <taxon>Parnassini</taxon>
        <taxon>Parnassius</taxon>
        <taxon>Driopa</taxon>
    </lineage>
</organism>
<evidence type="ECO:0000313" key="2">
    <source>
        <dbReference type="Proteomes" id="UP001314205"/>
    </source>
</evidence>
<proteinExistence type="predicted"/>
<keyword evidence="2" id="KW-1185">Reference proteome</keyword>
<dbReference type="EMBL" id="CAVLGL010000082">
    <property type="protein sequence ID" value="CAK1588237.1"/>
    <property type="molecule type" value="Genomic_DNA"/>
</dbReference>
<sequence>MQNLTELFFERYRDYVELLLQEIILFEIYFDGYTIIIPCLLALASTAAAPLEAARIFYLGVDITKNHATAAVSDDTIVPLDIDHGK</sequence>
<comment type="caution">
    <text evidence="1">The sequence shown here is derived from an EMBL/GenBank/DDBJ whole genome shotgun (WGS) entry which is preliminary data.</text>
</comment>
<accession>A0AAV1L1I3</accession>
<reference evidence="1 2" key="1">
    <citation type="submission" date="2023-11" db="EMBL/GenBank/DDBJ databases">
        <authorList>
            <person name="Hedman E."/>
            <person name="Englund M."/>
            <person name="Stromberg M."/>
            <person name="Nyberg Akerstrom W."/>
            <person name="Nylinder S."/>
            <person name="Jareborg N."/>
            <person name="Kallberg Y."/>
            <person name="Kronander E."/>
        </authorList>
    </citation>
    <scope>NUCLEOTIDE SEQUENCE [LARGE SCALE GENOMIC DNA]</scope>
</reference>
<dbReference type="AlphaFoldDB" id="A0AAV1L1I3"/>
<gene>
    <name evidence="1" type="ORF">PARMNEM_LOCUS8895</name>
</gene>
<protein>
    <submittedName>
        <fullName evidence="1">Uncharacterized protein</fullName>
    </submittedName>
</protein>